<dbReference type="InterPro" id="IPR036249">
    <property type="entry name" value="Thioredoxin-like_sf"/>
</dbReference>
<feature type="region of interest" description="Disordered" evidence="1">
    <location>
        <begin position="205"/>
        <end position="227"/>
    </location>
</feature>
<evidence type="ECO:0000313" key="3">
    <source>
        <dbReference type="EMBL" id="OWV32256.1"/>
    </source>
</evidence>
<feature type="compositionally biased region" description="Acidic residues" evidence="1">
    <location>
        <begin position="205"/>
        <end position="214"/>
    </location>
</feature>
<gene>
    <name evidence="3" type="ORF">B5C34_01515</name>
</gene>
<evidence type="ECO:0000256" key="1">
    <source>
        <dbReference type="SAM" id="MobiDB-lite"/>
    </source>
</evidence>
<dbReference type="AlphaFoldDB" id="A0A219B2A2"/>
<feature type="compositionally biased region" description="Low complexity" evidence="1">
    <location>
        <begin position="215"/>
        <end position="227"/>
    </location>
</feature>
<dbReference type="SUPFAM" id="SSF52833">
    <property type="entry name" value="Thioredoxin-like"/>
    <property type="match status" value="1"/>
</dbReference>
<dbReference type="Proteomes" id="UP000198462">
    <property type="component" value="Unassembled WGS sequence"/>
</dbReference>
<dbReference type="InterPro" id="IPR013766">
    <property type="entry name" value="Thioredoxin_domain"/>
</dbReference>
<dbReference type="Pfam" id="PF08534">
    <property type="entry name" value="Redoxin"/>
    <property type="match status" value="1"/>
</dbReference>
<evidence type="ECO:0000259" key="2">
    <source>
        <dbReference type="PROSITE" id="PS51352"/>
    </source>
</evidence>
<evidence type="ECO:0000313" key="4">
    <source>
        <dbReference type="Proteomes" id="UP000198462"/>
    </source>
</evidence>
<dbReference type="Gene3D" id="3.40.30.10">
    <property type="entry name" value="Glutaredoxin"/>
    <property type="match status" value="1"/>
</dbReference>
<feature type="compositionally biased region" description="Basic and acidic residues" evidence="1">
    <location>
        <begin position="43"/>
        <end position="55"/>
    </location>
</feature>
<comment type="caution">
    <text evidence="3">The sequence shown here is derived from an EMBL/GenBank/DDBJ whole genome shotgun (WGS) entry which is preliminary data.</text>
</comment>
<dbReference type="PANTHER" id="PTHR42852:SF18">
    <property type="entry name" value="CHROMOSOME UNDETERMINED SCAFFOLD_47, WHOLE GENOME SHOTGUN SEQUENCE"/>
    <property type="match status" value="1"/>
</dbReference>
<feature type="domain" description="Thioredoxin" evidence="2">
    <location>
        <begin position="68"/>
        <end position="207"/>
    </location>
</feature>
<reference evidence="4" key="1">
    <citation type="submission" date="2017-05" db="EMBL/GenBank/DDBJ databases">
        <authorList>
            <person name="Lin X."/>
        </authorList>
    </citation>
    <scope>NUCLEOTIDE SEQUENCE [LARGE SCALE GENOMIC DNA]</scope>
    <source>
        <strain evidence="4">JLT2012</strain>
    </source>
</reference>
<dbReference type="InterPro" id="IPR013740">
    <property type="entry name" value="Redoxin"/>
</dbReference>
<dbReference type="CDD" id="cd02966">
    <property type="entry name" value="TlpA_like_family"/>
    <property type="match status" value="1"/>
</dbReference>
<organism evidence="3 4">
    <name type="scientific">Pacificimonas flava</name>
    <dbReference type="NCBI Taxonomy" id="1234595"/>
    <lineage>
        <taxon>Bacteria</taxon>
        <taxon>Pseudomonadati</taxon>
        <taxon>Pseudomonadota</taxon>
        <taxon>Alphaproteobacteria</taxon>
        <taxon>Sphingomonadales</taxon>
        <taxon>Sphingosinicellaceae</taxon>
        <taxon>Pacificimonas</taxon>
    </lineage>
</organism>
<proteinExistence type="predicted"/>
<dbReference type="PROSITE" id="PS51352">
    <property type="entry name" value="THIOREDOXIN_2"/>
    <property type="match status" value="1"/>
</dbReference>
<dbReference type="InterPro" id="IPR050553">
    <property type="entry name" value="Thioredoxin_ResA/DsbE_sf"/>
</dbReference>
<accession>A0A219B2A2</accession>
<feature type="region of interest" description="Disordered" evidence="1">
    <location>
        <begin position="43"/>
        <end position="75"/>
    </location>
</feature>
<dbReference type="EMBL" id="NFZT01000001">
    <property type="protein sequence ID" value="OWV32256.1"/>
    <property type="molecule type" value="Genomic_DNA"/>
</dbReference>
<protein>
    <recommendedName>
        <fullName evidence="2">Thioredoxin domain-containing protein</fullName>
    </recommendedName>
</protein>
<dbReference type="GO" id="GO:0016491">
    <property type="term" value="F:oxidoreductase activity"/>
    <property type="evidence" value="ECO:0007669"/>
    <property type="project" value="InterPro"/>
</dbReference>
<sequence length="332" mass="34987">MIAAGPLPKRPPHIELELSVMHALSTILAASLLVAACEASPRDTEAPGAEQERETAAQAAEPGTYDRSKAGTPMPDTTLLRRDEGPMSLQAYLGTPTLVNLWATWCAPCIAEMPALDRLAEARGGGLDVVLVSQDSGGWEQISPFLERVPIEHAVVLADPDMDLATGYPAPGLPMTILYDAAGKELWRYAGPNEWDEEGALAEEEGADAGDAGDESASAGDAGGQAAADTGLRAHGVRYVARGQEPGWLATLVPGERLTVAVDYGETEVRFPAPAQAPRKAPFSFELEDGGHSLSLTVRDESCEDPMSGRAYPHSVSLTLDGRTFRGCGTAL</sequence>
<name>A0A219B2A2_9SPHN</name>
<dbReference type="PANTHER" id="PTHR42852">
    <property type="entry name" value="THIOL:DISULFIDE INTERCHANGE PROTEIN DSBE"/>
    <property type="match status" value="1"/>
</dbReference>
<keyword evidence="4" id="KW-1185">Reference proteome</keyword>